<dbReference type="AlphaFoldDB" id="A0A8J8P6E1"/>
<organism evidence="1 2">
    <name type="scientific">Halteria grandinella</name>
    <dbReference type="NCBI Taxonomy" id="5974"/>
    <lineage>
        <taxon>Eukaryota</taxon>
        <taxon>Sar</taxon>
        <taxon>Alveolata</taxon>
        <taxon>Ciliophora</taxon>
        <taxon>Intramacronucleata</taxon>
        <taxon>Spirotrichea</taxon>
        <taxon>Stichotrichia</taxon>
        <taxon>Sporadotrichida</taxon>
        <taxon>Halteriidae</taxon>
        <taxon>Halteria</taxon>
    </lineage>
</organism>
<accession>A0A8J8P6E1</accession>
<dbReference type="Proteomes" id="UP000785679">
    <property type="component" value="Unassembled WGS sequence"/>
</dbReference>
<dbReference type="EMBL" id="RRYP01000082">
    <property type="protein sequence ID" value="TNV88058.1"/>
    <property type="molecule type" value="Genomic_DNA"/>
</dbReference>
<keyword evidence="2" id="KW-1185">Reference proteome</keyword>
<sequence length="83" mass="9489">MRLQINSSFSHYLAQILSTNSGSLVCSNQFQCLLLAFKIAYLRVKTMRKKGLSQNQVRIQMQPSRDALLKISVLTLRVLSYLI</sequence>
<protein>
    <submittedName>
        <fullName evidence="1">Uncharacterized protein</fullName>
    </submittedName>
</protein>
<evidence type="ECO:0000313" key="1">
    <source>
        <dbReference type="EMBL" id="TNV88058.1"/>
    </source>
</evidence>
<comment type="caution">
    <text evidence="1">The sequence shown here is derived from an EMBL/GenBank/DDBJ whole genome shotgun (WGS) entry which is preliminary data.</text>
</comment>
<gene>
    <name evidence="1" type="ORF">FGO68_gene6922</name>
</gene>
<proteinExistence type="predicted"/>
<evidence type="ECO:0000313" key="2">
    <source>
        <dbReference type="Proteomes" id="UP000785679"/>
    </source>
</evidence>
<name>A0A8J8P6E1_HALGN</name>
<reference evidence="1" key="1">
    <citation type="submission" date="2019-06" db="EMBL/GenBank/DDBJ databases">
        <authorList>
            <person name="Zheng W."/>
        </authorList>
    </citation>
    <scope>NUCLEOTIDE SEQUENCE</scope>
    <source>
        <strain evidence="1">QDHG01</strain>
    </source>
</reference>